<dbReference type="AlphaFoldDB" id="A0AAD8M7Y1"/>
<reference evidence="10" key="2">
    <citation type="submission" date="2023-05" db="EMBL/GenBank/DDBJ databases">
        <authorList>
            <person name="Schelkunov M.I."/>
        </authorList>
    </citation>
    <scope>NUCLEOTIDE SEQUENCE</scope>
    <source>
        <strain evidence="10">Hsosn_3</strain>
        <tissue evidence="10">Leaf</tissue>
    </source>
</reference>
<feature type="region of interest" description="Disordered" evidence="8">
    <location>
        <begin position="322"/>
        <end position="403"/>
    </location>
</feature>
<dbReference type="SUPFAM" id="SSF48371">
    <property type="entry name" value="ARM repeat"/>
    <property type="match status" value="1"/>
</dbReference>
<dbReference type="SMART" id="SM00333">
    <property type="entry name" value="TUDOR"/>
    <property type="match status" value="1"/>
</dbReference>
<evidence type="ECO:0000256" key="8">
    <source>
        <dbReference type="SAM" id="MobiDB-lite"/>
    </source>
</evidence>
<dbReference type="GO" id="GO:0005634">
    <property type="term" value="C:nucleus"/>
    <property type="evidence" value="ECO:0007669"/>
    <property type="project" value="UniProtKB-SubCell"/>
</dbReference>
<dbReference type="GO" id="GO:0000785">
    <property type="term" value="C:chromatin"/>
    <property type="evidence" value="ECO:0007669"/>
    <property type="project" value="TreeGrafter"/>
</dbReference>
<feature type="compositionally biased region" description="Polar residues" evidence="8">
    <location>
        <begin position="447"/>
        <end position="456"/>
    </location>
</feature>
<dbReference type="Proteomes" id="UP001237642">
    <property type="component" value="Unassembled WGS sequence"/>
</dbReference>
<evidence type="ECO:0000256" key="6">
    <source>
        <dbReference type="ARBA" id="ARBA00023242"/>
    </source>
</evidence>
<dbReference type="InterPro" id="IPR016024">
    <property type="entry name" value="ARM-type_fold"/>
</dbReference>
<comment type="caution">
    <text evidence="10">The sequence shown here is derived from an EMBL/GenBank/DDBJ whole genome shotgun (WGS) entry which is preliminary data.</text>
</comment>
<dbReference type="InterPro" id="IPR007942">
    <property type="entry name" value="PLipase-like"/>
</dbReference>
<dbReference type="PANTHER" id="PTHR12663">
    <property type="entry name" value="ANDROGEN INDUCED INHIBITOR OF PROLIFERATION AS3 / PDS5-RELATED"/>
    <property type="match status" value="1"/>
</dbReference>
<feature type="region of interest" description="Disordered" evidence="8">
    <location>
        <begin position="645"/>
        <end position="673"/>
    </location>
</feature>
<dbReference type="EMBL" id="JAUIZM010000009">
    <property type="protein sequence ID" value="KAK1363991.1"/>
    <property type="molecule type" value="Genomic_DNA"/>
</dbReference>
<feature type="region of interest" description="Disordered" evidence="8">
    <location>
        <begin position="415"/>
        <end position="456"/>
    </location>
</feature>
<feature type="compositionally biased region" description="Basic residues" evidence="8">
    <location>
        <begin position="371"/>
        <end position="383"/>
    </location>
</feature>
<dbReference type="CDD" id="cd20404">
    <property type="entry name" value="Tudor_Agenet_AtEML-like"/>
    <property type="match status" value="1"/>
</dbReference>
<keyword evidence="2" id="KW-0132">Cell division</keyword>
<dbReference type="GO" id="GO:0006281">
    <property type="term" value="P:DNA repair"/>
    <property type="evidence" value="ECO:0007669"/>
    <property type="project" value="UniProtKB-KW"/>
</dbReference>
<proteinExistence type="predicted"/>
<keyword evidence="6" id="KW-0539">Nucleus</keyword>
<organism evidence="10 11">
    <name type="scientific">Heracleum sosnowskyi</name>
    <dbReference type="NCBI Taxonomy" id="360622"/>
    <lineage>
        <taxon>Eukaryota</taxon>
        <taxon>Viridiplantae</taxon>
        <taxon>Streptophyta</taxon>
        <taxon>Embryophyta</taxon>
        <taxon>Tracheophyta</taxon>
        <taxon>Spermatophyta</taxon>
        <taxon>Magnoliopsida</taxon>
        <taxon>eudicotyledons</taxon>
        <taxon>Gunneridae</taxon>
        <taxon>Pentapetalae</taxon>
        <taxon>asterids</taxon>
        <taxon>campanulids</taxon>
        <taxon>Apiales</taxon>
        <taxon>Apiaceae</taxon>
        <taxon>Apioideae</taxon>
        <taxon>apioid superclade</taxon>
        <taxon>Tordylieae</taxon>
        <taxon>Tordyliinae</taxon>
        <taxon>Heracleum</taxon>
    </lineage>
</organism>
<keyword evidence="7" id="KW-0131">Cell cycle</keyword>
<name>A0AAD8M7Y1_9APIA</name>
<feature type="domain" description="Tudor" evidence="9">
    <location>
        <begin position="589"/>
        <end position="648"/>
    </location>
</feature>
<reference evidence="10" key="1">
    <citation type="submission" date="2023-02" db="EMBL/GenBank/DDBJ databases">
        <title>Genome of toxic invasive species Heracleum sosnowskyi carries increased number of genes despite the absence of recent whole-genome duplications.</title>
        <authorList>
            <person name="Schelkunov M."/>
            <person name="Shtratnikova V."/>
            <person name="Makarenko M."/>
            <person name="Klepikova A."/>
            <person name="Omelchenko D."/>
            <person name="Novikova G."/>
            <person name="Obukhova E."/>
            <person name="Bogdanov V."/>
            <person name="Penin A."/>
            <person name="Logacheva M."/>
        </authorList>
    </citation>
    <scope>NUCLEOTIDE SEQUENCE</scope>
    <source>
        <strain evidence="10">Hsosn_3</strain>
        <tissue evidence="10">Leaf</tissue>
    </source>
</reference>
<dbReference type="InterPro" id="IPR047365">
    <property type="entry name" value="Tudor_AtPTM-like"/>
</dbReference>
<evidence type="ECO:0000313" key="10">
    <source>
        <dbReference type="EMBL" id="KAK1363991.1"/>
    </source>
</evidence>
<evidence type="ECO:0000256" key="2">
    <source>
        <dbReference type="ARBA" id="ARBA00022618"/>
    </source>
</evidence>
<evidence type="ECO:0000256" key="1">
    <source>
        <dbReference type="ARBA" id="ARBA00004123"/>
    </source>
</evidence>
<dbReference type="GO" id="GO:0007064">
    <property type="term" value="P:mitotic sister chromatid cohesion"/>
    <property type="evidence" value="ECO:0007669"/>
    <property type="project" value="InterPro"/>
</dbReference>
<feature type="compositionally biased region" description="Polar residues" evidence="8">
    <location>
        <begin position="415"/>
        <end position="440"/>
    </location>
</feature>
<sequence length="913" mass="100037">MTTSPTIPLPPCISEEELEEELTDVGNKLLKPPFSTEELLNLLDELGCLLSKVTQEPSHSMLDALQPAMKALMGSEILMHNDTDVKVWVASCLSEIARIMAPNAPYNDEEMKKFFQLSIVAVEQLSNMSARSYSRAVLVLRTLASIRLCVLMLDLELDDLILKMFEQFLDMKSQPDAILSDMERIMTLIVEESEECSFELLSVLLKSVKRENQNVSPLSWELGQKVLKNCADILRSEIPKAVNSMGIALNEFAEIVASIGQVTLKTDNVVDTENFVSDDISIRKNGEDADEQPRSGMIGGGSDTLVHEISLANCQQASATALSNSQVKDISKEAVTQQSPKKRGRKPNSLRKEEEGYDNSWVIGISSSHKTPSRGKNPRKRSKSSNSSASAGLTSPAEPGKEPKSLAFSVKSVQGASLPSPLSGNCSIPENVHSRPQSGVHQKEKLNSSMNPDNGLNLLSVSVEDLINTENEETPARVAPKTSGSAGNSRRKRKGVANTASQGDVKPKRKRAVKKNEIERTGDAAEKHGEDITPTKTDGISSSQETRTEFPVLQLDAGLQKLGRSAPIGHATEQPGDGSEFGEAAKDHGEELVGRKIKVWWPADDQFYRGVITGFDPERKKHKVEYVDGDEENLYLRTERWEIVEDEEDSEATEDTRPPLVSSASRFPGAEASFSHPENLIEKASVAHRKNGSSTSCEQGGLVRNKLKPDGVASGKRTKRRTLHGEQGNISSANDQVVEASSIPVDVGGYRVKAANAPILTSILAKYGDIAAHCMFTSAAVRASMLEVICDIVKRLQSNNLEDNILQLEAMETEVRDAEAAKIEVSWLQQCMKKFREADVGRSPSQLREMNAKLMLVSKAARKDLAAAQKWAKEAENCMRALAVVGKKFSDDVSFHEAEVSNWRNPLDELAKP</sequence>
<feature type="compositionally biased region" description="Basic and acidic residues" evidence="8">
    <location>
        <begin position="283"/>
        <end position="293"/>
    </location>
</feature>
<feature type="compositionally biased region" description="Polar residues" evidence="8">
    <location>
        <begin position="322"/>
        <end position="339"/>
    </location>
</feature>
<feature type="region of interest" description="Disordered" evidence="8">
    <location>
        <begin position="469"/>
        <end position="547"/>
    </location>
</feature>
<dbReference type="GO" id="GO:0051301">
    <property type="term" value="P:cell division"/>
    <property type="evidence" value="ECO:0007669"/>
    <property type="project" value="UniProtKB-KW"/>
</dbReference>
<evidence type="ECO:0000256" key="3">
    <source>
        <dbReference type="ARBA" id="ARBA00022763"/>
    </source>
</evidence>
<keyword evidence="4" id="KW-0498">Mitosis</keyword>
<feature type="region of interest" description="Disordered" evidence="8">
    <location>
        <begin position="283"/>
        <end position="302"/>
    </location>
</feature>
<accession>A0AAD8M7Y1</accession>
<dbReference type="GO" id="GO:0035825">
    <property type="term" value="P:homologous recombination"/>
    <property type="evidence" value="ECO:0007669"/>
    <property type="project" value="UniProtKB-ARBA"/>
</dbReference>
<dbReference type="Pfam" id="PF05278">
    <property type="entry name" value="PEARLI-4"/>
    <property type="match status" value="1"/>
</dbReference>
<evidence type="ECO:0000259" key="9">
    <source>
        <dbReference type="SMART" id="SM00333"/>
    </source>
</evidence>
<protein>
    <recommendedName>
        <fullName evidence="9">Tudor domain-containing protein</fullName>
    </recommendedName>
</protein>
<comment type="subcellular location">
    <subcellularLocation>
        <location evidence="1">Nucleus</location>
    </subcellularLocation>
</comment>
<feature type="compositionally biased region" description="Polar residues" evidence="8">
    <location>
        <begin position="534"/>
        <end position="545"/>
    </location>
</feature>
<dbReference type="Pfam" id="PF20168">
    <property type="entry name" value="PDS5"/>
    <property type="match status" value="1"/>
</dbReference>
<evidence type="ECO:0000256" key="4">
    <source>
        <dbReference type="ARBA" id="ARBA00022776"/>
    </source>
</evidence>
<evidence type="ECO:0000256" key="5">
    <source>
        <dbReference type="ARBA" id="ARBA00023204"/>
    </source>
</evidence>
<evidence type="ECO:0000313" key="11">
    <source>
        <dbReference type="Proteomes" id="UP001237642"/>
    </source>
</evidence>
<dbReference type="SUPFAM" id="SSF63748">
    <property type="entry name" value="Tudor/PWWP/MBT"/>
    <property type="match status" value="1"/>
</dbReference>
<dbReference type="InterPro" id="IPR039776">
    <property type="entry name" value="Pds5"/>
</dbReference>
<feature type="compositionally biased region" description="Basic and acidic residues" evidence="8">
    <location>
        <begin position="514"/>
        <end position="533"/>
    </location>
</feature>
<keyword evidence="3" id="KW-0227">DNA damage</keyword>
<feature type="region of interest" description="Disordered" evidence="8">
    <location>
        <begin position="691"/>
        <end position="726"/>
    </location>
</feature>
<dbReference type="PANTHER" id="PTHR12663:SF69">
    <property type="entry name" value="SISTER CHROMATID COHESION PROTEIN PDS5 HOMOLOG E"/>
    <property type="match status" value="1"/>
</dbReference>
<dbReference type="InterPro" id="IPR002999">
    <property type="entry name" value="Tudor"/>
</dbReference>
<keyword evidence="5" id="KW-0234">DNA repair</keyword>
<evidence type="ECO:0000256" key="7">
    <source>
        <dbReference type="ARBA" id="ARBA00023306"/>
    </source>
</evidence>
<dbReference type="Pfam" id="PF21743">
    <property type="entry name" value="PTM_DIR17_Tudor"/>
    <property type="match status" value="1"/>
</dbReference>
<keyword evidence="11" id="KW-1185">Reference proteome</keyword>
<feature type="compositionally biased region" description="Basic residues" evidence="8">
    <location>
        <begin position="340"/>
        <end position="349"/>
    </location>
</feature>
<dbReference type="Gene3D" id="2.30.30.140">
    <property type="match status" value="1"/>
</dbReference>
<gene>
    <name evidence="10" type="ORF">POM88_039552</name>
</gene>